<dbReference type="Pfam" id="PF00392">
    <property type="entry name" value="GntR"/>
    <property type="match status" value="1"/>
</dbReference>
<evidence type="ECO:0000256" key="3">
    <source>
        <dbReference type="ARBA" id="ARBA00023163"/>
    </source>
</evidence>
<evidence type="ECO:0000256" key="4">
    <source>
        <dbReference type="SAM" id="Coils"/>
    </source>
</evidence>
<keyword evidence="3" id="KW-0804">Transcription</keyword>
<dbReference type="SUPFAM" id="SSF53850">
    <property type="entry name" value="Periplasmic binding protein-like II"/>
    <property type="match status" value="1"/>
</dbReference>
<feature type="region of interest" description="Disordered" evidence="5">
    <location>
        <begin position="79"/>
        <end position="107"/>
    </location>
</feature>
<accession>A0ABW2V2J6</accession>
<evidence type="ECO:0000256" key="5">
    <source>
        <dbReference type="SAM" id="MobiDB-lite"/>
    </source>
</evidence>
<keyword evidence="1" id="KW-0805">Transcription regulation</keyword>
<evidence type="ECO:0000313" key="8">
    <source>
        <dbReference type="Proteomes" id="UP001596528"/>
    </source>
</evidence>
<dbReference type="Gene3D" id="1.10.10.10">
    <property type="entry name" value="Winged helix-like DNA-binding domain superfamily/Winged helix DNA-binding domain"/>
    <property type="match status" value="1"/>
</dbReference>
<dbReference type="PANTHER" id="PTHR43649:SF30">
    <property type="entry name" value="ABC TRANSPORTER SUBSTRATE-BINDING PROTEIN"/>
    <property type="match status" value="1"/>
</dbReference>
<proteinExistence type="predicted"/>
<evidence type="ECO:0000259" key="6">
    <source>
        <dbReference type="PROSITE" id="PS50949"/>
    </source>
</evidence>
<dbReference type="PROSITE" id="PS50949">
    <property type="entry name" value="HTH_GNTR"/>
    <property type="match status" value="1"/>
</dbReference>
<dbReference type="RefSeq" id="WP_138788863.1">
    <property type="nucleotide sequence ID" value="NZ_JBHTGQ010000010.1"/>
</dbReference>
<name>A0ABW2V2J6_9BACL</name>
<dbReference type="Pfam" id="PF01547">
    <property type="entry name" value="SBP_bac_1"/>
    <property type="match status" value="1"/>
</dbReference>
<dbReference type="PRINTS" id="PR00035">
    <property type="entry name" value="HTHGNTR"/>
</dbReference>
<dbReference type="Gene3D" id="3.40.190.10">
    <property type="entry name" value="Periplasmic binding protein-like II"/>
    <property type="match status" value="1"/>
</dbReference>
<dbReference type="InterPro" id="IPR050490">
    <property type="entry name" value="Bact_solute-bd_prot1"/>
</dbReference>
<dbReference type="Proteomes" id="UP001596528">
    <property type="component" value="Unassembled WGS sequence"/>
</dbReference>
<dbReference type="CDD" id="cd07377">
    <property type="entry name" value="WHTH_GntR"/>
    <property type="match status" value="1"/>
</dbReference>
<evidence type="ECO:0000313" key="7">
    <source>
        <dbReference type="EMBL" id="MFC7749230.1"/>
    </source>
</evidence>
<reference evidence="8" key="1">
    <citation type="journal article" date="2019" name="Int. J. Syst. Evol. Microbiol.">
        <title>The Global Catalogue of Microorganisms (GCM) 10K type strain sequencing project: providing services to taxonomists for standard genome sequencing and annotation.</title>
        <authorList>
            <consortium name="The Broad Institute Genomics Platform"/>
            <consortium name="The Broad Institute Genome Sequencing Center for Infectious Disease"/>
            <person name="Wu L."/>
            <person name="Ma J."/>
        </authorList>
    </citation>
    <scope>NUCLEOTIDE SEQUENCE [LARGE SCALE GENOMIC DNA]</scope>
    <source>
        <strain evidence="8">JCM 18657</strain>
    </source>
</reference>
<dbReference type="SUPFAM" id="SSF46785">
    <property type="entry name" value="Winged helix' DNA-binding domain"/>
    <property type="match status" value="1"/>
</dbReference>
<gene>
    <name evidence="7" type="ORF">ACFQWB_04640</name>
</gene>
<keyword evidence="8" id="KW-1185">Reference proteome</keyword>
<keyword evidence="4" id="KW-0175">Coiled coil</keyword>
<protein>
    <submittedName>
        <fullName evidence="7">Extracellular solute-binding protein</fullName>
    </submittedName>
</protein>
<comment type="caution">
    <text evidence="7">The sequence shown here is derived from an EMBL/GenBank/DDBJ whole genome shotgun (WGS) entry which is preliminary data.</text>
</comment>
<evidence type="ECO:0000256" key="2">
    <source>
        <dbReference type="ARBA" id="ARBA00023125"/>
    </source>
</evidence>
<dbReference type="PANTHER" id="PTHR43649">
    <property type="entry name" value="ARABINOSE-BINDING PROTEIN-RELATED"/>
    <property type="match status" value="1"/>
</dbReference>
<dbReference type="InterPro" id="IPR036388">
    <property type="entry name" value="WH-like_DNA-bd_sf"/>
</dbReference>
<evidence type="ECO:0000256" key="1">
    <source>
        <dbReference type="ARBA" id="ARBA00023015"/>
    </source>
</evidence>
<feature type="domain" description="HTH gntR-type" evidence="6">
    <location>
        <begin position="10"/>
        <end position="78"/>
    </location>
</feature>
<dbReference type="EMBL" id="JBHTGQ010000010">
    <property type="protein sequence ID" value="MFC7749230.1"/>
    <property type="molecule type" value="Genomic_DNA"/>
</dbReference>
<feature type="compositionally biased region" description="Basic and acidic residues" evidence="5">
    <location>
        <begin position="85"/>
        <end position="107"/>
    </location>
</feature>
<sequence length="488" mass="54412">MPRSSQNEFTARIRRLVESVRGDIRSGALLPGDYLPSELELGRVYGLSKESVRKALDTLVKEGLIVKIRRVGTRVADPNEALRNSSREEADSPPEREVLASPGRRPERFLSPARGEPVVIRLAHQSTLLEEARLTEAVEAFERSHPNIKVALMPTPFPLAYAEHGLADVVTLSAWDAWKLRERQDARMPLAPAPDTDTAHPLLDRPFLARDGRRIAAPLVYSPVVLGYNKRHFAEAGLEEPNGGWTWYTLLKASRSLSRRGGIGFAAHIQSINRWTVFLLQSGFRFAAGKARNPSDDPALWESLRLARDLIYGQSAAVPVWTEHDGDVERWFREGRVSMMMTTYFAMNRLLGSDLDYGAAPLPSLRNADTLLLVTGLGIRAGVERLDAAEALVRHLCGVETQTMIRRQTLSLPAHPLALAEKRELAGNRPAEATPDLATDWQRFKLYADLEASLDTLEAVREELKAYWSRLEDEAEAGERLEALLAGR</sequence>
<keyword evidence="2" id="KW-0238">DNA-binding</keyword>
<dbReference type="InterPro" id="IPR006059">
    <property type="entry name" value="SBP"/>
</dbReference>
<organism evidence="7 8">
    <name type="scientific">Paenibacillus thermoaerophilus</name>
    <dbReference type="NCBI Taxonomy" id="1215385"/>
    <lineage>
        <taxon>Bacteria</taxon>
        <taxon>Bacillati</taxon>
        <taxon>Bacillota</taxon>
        <taxon>Bacilli</taxon>
        <taxon>Bacillales</taxon>
        <taxon>Paenibacillaceae</taxon>
        <taxon>Paenibacillus</taxon>
    </lineage>
</organism>
<dbReference type="InterPro" id="IPR000524">
    <property type="entry name" value="Tscrpt_reg_HTH_GntR"/>
</dbReference>
<dbReference type="SMART" id="SM00345">
    <property type="entry name" value="HTH_GNTR"/>
    <property type="match status" value="1"/>
</dbReference>
<feature type="coiled-coil region" evidence="4">
    <location>
        <begin position="447"/>
        <end position="474"/>
    </location>
</feature>
<dbReference type="InterPro" id="IPR036390">
    <property type="entry name" value="WH_DNA-bd_sf"/>
</dbReference>